<evidence type="ECO:0000259" key="6">
    <source>
        <dbReference type="Pfam" id="PF00644"/>
    </source>
</evidence>
<evidence type="ECO:0000256" key="2">
    <source>
        <dbReference type="ARBA" id="ARBA00022679"/>
    </source>
</evidence>
<dbReference type="SUPFAM" id="SSF56399">
    <property type="entry name" value="ADP-ribosylation"/>
    <property type="match status" value="1"/>
</dbReference>
<protein>
    <submittedName>
        <fullName evidence="7">PolyADP-ribose polymerase</fullName>
    </submittedName>
</protein>
<evidence type="ECO:0000256" key="1">
    <source>
        <dbReference type="ARBA" id="ARBA00022676"/>
    </source>
</evidence>
<dbReference type="InterPro" id="IPR012317">
    <property type="entry name" value="Poly(ADP-ribose)pol_cat_dom"/>
</dbReference>
<dbReference type="Pfam" id="PF00644">
    <property type="entry name" value="PARP"/>
    <property type="match status" value="1"/>
</dbReference>
<keyword evidence="1" id="KW-0328">Glycosyltransferase</keyword>
<dbReference type="SUPFAM" id="SSF54495">
    <property type="entry name" value="UBC-like"/>
    <property type="match status" value="1"/>
</dbReference>
<dbReference type="GO" id="GO:0003950">
    <property type="term" value="F:NAD+ poly-ADP-ribosyltransferase activity"/>
    <property type="evidence" value="ECO:0007669"/>
    <property type="project" value="InterPro"/>
</dbReference>
<gene>
    <name evidence="7" type="ORF">YASMINEVIRUS_1208</name>
</gene>
<accession>A0A5K0U9M2</accession>
<evidence type="ECO:0000256" key="4">
    <source>
        <dbReference type="ARBA" id="ARBA00023027"/>
    </source>
</evidence>
<sequence>MDYEYFDFTATIPSRTALKTPKAPTVKRSVAQASNTNSTSVPNAKSEVKTEIKQQKKENDEQVSPTMPNVTSALFVSEIFNQALGERVKFSEVRGGVCVVLDLTQISSYSEETVMFTVENGNLSQDKDTDPNEVTFRISPDDKKSYLSKHFLKVVLTKWEQKGAKSMIHDVEDSDSFVLKISNLKSFAFSMNECVESTPDLFRVCPMCLKPNTYSYGYLRPCDICKPDSFSKVHSNVITDLYNRDPNLLKLLLYTSIEALGNKQRFTPLPAYCKSNTFEEEYLGKTAINYDMSYYINKISAVKNDTELMRSVSQREFMFLKHVITSNNTKLNYFDDEKSDYRDVKVDKWDKKQNKYVLFTVDHPPEKQKLFDTDVNVTHMFHGSAIHNWYSIMRNGLKNFSGTAMMSHGQAYGPGIYLATDTATATGYCRNTSNDSYYVIGVVQLLNSEKYKKTPNIYVVPEESDVLLKYMILFTSRNTAGLQDVEKYLTRELPASIKTSIGNTIGIVAKRLRKESDEFLKRVKKLQKTDTRLVNVDLKSSLDNPKETSDQSDSSGGLIRWTVDITLKSDKNNKDNNNLSVEASIVFPRTFPSSPCIVTCTTRDIDLSTKSLMIRKNTDNTSSSTSVCTWFYEDPILSNDHWRADVRVGRILEQMLVNLLG</sequence>
<dbReference type="InterPro" id="IPR016135">
    <property type="entry name" value="UBQ-conjugating_enzyme/RWD"/>
</dbReference>
<name>A0A5K0U9M2_9VIRU</name>
<keyword evidence="4" id="KW-0520">NAD</keyword>
<dbReference type="EMBL" id="UPSH01000001">
    <property type="protein sequence ID" value="VBB18677.1"/>
    <property type="molecule type" value="Genomic_DNA"/>
</dbReference>
<organism evidence="7 8">
    <name type="scientific">Yasminevirus sp. GU-2018</name>
    <dbReference type="NCBI Taxonomy" id="2420051"/>
    <lineage>
        <taxon>Viruses</taxon>
        <taxon>Varidnaviria</taxon>
        <taxon>Bamfordvirae</taxon>
        <taxon>Nucleocytoviricota</taxon>
        <taxon>Megaviricetes</taxon>
        <taxon>Imitervirales</taxon>
        <taxon>Mimiviridae</taxon>
        <taxon>Klosneuvirinae</taxon>
        <taxon>Yasminevirus</taxon>
        <taxon>Yasminevirus saudimassiliense</taxon>
    </lineage>
</organism>
<feature type="domain" description="PARP catalytic" evidence="6">
    <location>
        <begin position="359"/>
        <end position="447"/>
    </location>
</feature>
<keyword evidence="3" id="KW-0548">Nucleotidyltransferase</keyword>
<keyword evidence="8" id="KW-1185">Reference proteome</keyword>
<dbReference type="InterPro" id="IPR051838">
    <property type="entry name" value="ARTD_PARP"/>
</dbReference>
<dbReference type="Proteomes" id="UP000594342">
    <property type="component" value="Unassembled WGS sequence"/>
</dbReference>
<evidence type="ECO:0000256" key="5">
    <source>
        <dbReference type="SAM" id="MobiDB-lite"/>
    </source>
</evidence>
<comment type="caution">
    <text evidence="7">The sequence shown here is derived from an EMBL/GenBank/DDBJ whole genome shotgun (WGS) entry which is preliminary data.</text>
</comment>
<dbReference type="GO" id="GO:0016779">
    <property type="term" value="F:nucleotidyltransferase activity"/>
    <property type="evidence" value="ECO:0007669"/>
    <property type="project" value="UniProtKB-KW"/>
</dbReference>
<evidence type="ECO:0000313" key="7">
    <source>
        <dbReference type="EMBL" id="VBB18677.1"/>
    </source>
</evidence>
<evidence type="ECO:0000313" key="8">
    <source>
        <dbReference type="Proteomes" id="UP000594342"/>
    </source>
</evidence>
<feature type="region of interest" description="Disordered" evidence="5">
    <location>
        <begin position="18"/>
        <end position="66"/>
    </location>
</feature>
<dbReference type="PANTHER" id="PTHR21328">
    <property type="entry name" value="POLY ADP-RIBOSE POLYMERASE FAMILY, MEMBER PARP"/>
    <property type="match status" value="1"/>
</dbReference>
<feature type="compositionally biased region" description="Polar residues" evidence="5">
    <location>
        <begin position="31"/>
        <end position="43"/>
    </location>
</feature>
<keyword evidence="2" id="KW-0808">Transferase</keyword>
<dbReference type="Gene3D" id="3.90.228.10">
    <property type="match status" value="1"/>
</dbReference>
<proteinExistence type="predicted"/>
<feature type="compositionally biased region" description="Basic and acidic residues" evidence="5">
    <location>
        <begin position="46"/>
        <end position="60"/>
    </location>
</feature>
<reference evidence="7 8" key="1">
    <citation type="submission" date="2018-10" db="EMBL/GenBank/DDBJ databases">
        <authorList>
            <consortium name="IHU Genomes"/>
        </authorList>
    </citation>
    <scope>NUCLEOTIDE SEQUENCE [LARGE SCALE GENOMIC DNA]</scope>
    <source>
        <strain evidence="7 8">A1</strain>
    </source>
</reference>
<evidence type="ECO:0000256" key="3">
    <source>
        <dbReference type="ARBA" id="ARBA00022695"/>
    </source>
</evidence>